<evidence type="ECO:0000313" key="15">
    <source>
        <dbReference type="EMBL" id="CAF1313455.1"/>
    </source>
</evidence>
<evidence type="ECO:0000256" key="2">
    <source>
        <dbReference type="ARBA" id="ARBA00004922"/>
    </source>
</evidence>
<keyword evidence="7" id="KW-0735">Signal-anchor</keyword>
<keyword evidence="6 12" id="KW-0812">Transmembrane</keyword>
<evidence type="ECO:0000256" key="8">
    <source>
        <dbReference type="ARBA" id="ARBA00022989"/>
    </source>
</evidence>
<comment type="caution">
    <text evidence="15">The sequence shown here is derived from an EMBL/GenBank/DDBJ whole genome shotgun (WGS) entry which is preliminary data.</text>
</comment>
<sequence>MEYQRFLKYFCLLVLSVYLFYLLVTDGYIDTLESLTIPFITSFNIFDSSTENSLIINQGNNSIFELSSITNQFGIRFSDYYPHLPIHIFTQNLSLIGNTSKLILLGNGFFGDRNWRLGPLDKSSTEKMTALYCPFLSNHCDITTDYNRFSEADAIVYHMVDDFDQNRAKQNRHSKQRFVFALWEPPPITRSLRSYNQFFNWTMTYRFNSHIITSYYSENAYIHKSSPFYQLMLNENSTRKLNWKIRKADYQPSDEILQKKKLGIAAALISNCHGTSQRLAFIKKLKRYIDVKVYGRCGESCPSNKNCREFIAENYYFLLSFESSLCLDYTRNNSIFELPSITNQFETRFFDYYPHLPIHIFTQNLSLIGNASKLILLGNGFFGDRHWRLGPLNESSTEKMTALYCPFLSNHCDITTDYNRFSEADAIVYHMVDDFDQDLAKKKRHSKQRFVFTLWESPAHTRNLESFNQFFNWTMTYRFNSHIITSYYSQYGYIHKSSPFYRLMLNENSTRKLNWKIRKVDYRPSDEILQKKKLGIAAALISNCGAPSQRLPFIQELKRYIDVKVYGRCGESCPSNMDCREFIAENYYFLLSFENSLCLEYTTEKFFATLEYPVVPVVLGRTNYSHFIPPSGYIDTNQFSTMSSLARYLNQTRYDKEKYLSYFSWKKDYVWGLSQFFTPFCDLCLRLHLDSKPNIIGNIHKWWFDGSCQAGHVLP</sequence>
<keyword evidence="4 12" id="KW-0328">Glycosyltransferase</keyword>
<evidence type="ECO:0000256" key="10">
    <source>
        <dbReference type="ARBA" id="ARBA00023136"/>
    </source>
</evidence>
<comment type="similarity">
    <text evidence="3 12">Belongs to the glycosyltransferase 10 family.</text>
</comment>
<feature type="transmembrane region" description="Helical" evidence="12">
    <location>
        <begin position="7"/>
        <end position="24"/>
    </location>
</feature>
<dbReference type="Proteomes" id="UP000663889">
    <property type="component" value="Unassembled WGS sequence"/>
</dbReference>
<dbReference type="InterPro" id="IPR031481">
    <property type="entry name" value="Glyco_tran_10_N"/>
</dbReference>
<dbReference type="Pfam" id="PF00852">
    <property type="entry name" value="Glyco_transf_10"/>
    <property type="match status" value="2"/>
</dbReference>
<dbReference type="EMBL" id="CAJNOU010002349">
    <property type="protein sequence ID" value="CAF1313455.1"/>
    <property type="molecule type" value="Genomic_DNA"/>
</dbReference>
<evidence type="ECO:0000256" key="1">
    <source>
        <dbReference type="ARBA" id="ARBA00004323"/>
    </source>
</evidence>
<feature type="domain" description="Fucosyltransferase C-terminal" evidence="13">
    <location>
        <begin position="532"/>
        <end position="702"/>
    </location>
</feature>
<dbReference type="PANTHER" id="PTHR48438:SF1">
    <property type="entry name" value="ALPHA-(1,3)-FUCOSYLTRANSFERASE C-RELATED"/>
    <property type="match status" value="1"/>
</dbReference>
<evidence type="ECO:0000256" key="6">
    <source>
        <dbReference type="ARBA" id="ARBA00022692"/>
    </source>
</evidence>
<comment type="pathway">
    <text evidence="2">Protein modification; protein glycosylation.</text>
</comment>
<keyword evidence="8 12" id="KW-1133">Transmembrane helix</keyword>
<evidence type="ECO:0000256" key="12">
    <source>
        <dbReference type="RuleBase" id="RU003832"/>
    </source>
</evidence>
<dbReference type="GO" id="GO:0000139">
    <property type="term" value="C:Golgi membrane"/>
    <property type="evidence" value="ECO:0007669"/>
    <property type="project" value="UniProtKB-SubCell"/>
</dbReference>
<evidence type="ECO:0000259" key="13">
    <source>
        <dbReference type="Pfam" id="PF00852"/>
    </source>
</evidence>
<organism evidence="15 16">
    <name type="scientific">Rotaria sordida</name>
    <dbReference type="NCBI Taxonomy" id="392033"/>
    <lineage>
        <taxon>Eukaryota</taxon>
        <taxon>Metazoa</taxon>
        <taxon>Spiralia</taxon>
        <taxon>Gnathifera</taxon>
        <taxon>Rotifera</taxon>
        <taxon>Eurotatoria</taxon>
        <taxon>Bdelloidea</taxon>
        <taxon>Philodinida</taxon>
        <taxon>Philodinidae</taxon>
        <taxon>Rotaria</taxon>
    </lineage>
</organism>
<keyword evidence="11" id="KW-0325">Glycoprotein</keyword>
<feature type="domain" description="Fucosyltransferase N-terminal" evidence="14">
    <location>
        <begin position="123"/>
        <end position="215"/>
    </location>
</feature>
<comment type="subcellular location">
    <subcellularLocation>
        <location evidence="1">Golgi apparatus membrane</location>
        <topology evidence="1">Single-pass type II membrane protein</topology>
    </subcellularLocation>
    <subcellularLocation>
        <location evidence="12">Golgi apparatus</location>
        <location evidence="12">Golgi stack membrane</location>
        <topology evidence="12">Single-pass type II membrane protein</topology>
    </subcellularLocation>
</comment>
<evidence type="ECO:0000259" key="14">
    <source>
        <dbReference type="Pfam" id="PF17039"/>
    </source>
</evidence>
<evidence type="ECO:0000256" key="11">
    <source>
        <dbReference type="ARBA" id="ARBA00023180"/>
    </source>
</evidence>
<gene>
    <name evidence="15" type="ORF">SEV965_LOCUS26919</name>
</gene>
<dbReference type="SUPFAM" id="SSF53756">
    <property type="entry name" value="UDP-Glycosyltransferase/glycogen phosphorylase"/>
    <property type="match status" value="2"/>
</dbReference>
<dbReference type="GO" id="GO:0008417">
    <property type="term" value="F:fucosyltransferase activity"/>
    <property type="evidence" value="ECO:0007669"/>
    <property type="project" value="InterPro"/>
</dbReference>
<dbReference type="GO" id="GO:0032580">
    <property type="term" value="C:Golgi cisterna membrane"/>
    <property type="evidence" value="ECO:0007669"/>
    <property type="project" value="UniProtKB-SubCell"/>
</dbReference>
<feature type="domain" description="Fucosyltransferase C-terminal" evidence="13">
    <location>
        <begin position="260"/>
        <end position="330"/>
    </location>
</feature>
<evidence type="ECO:0000313" key="16">
    <source>
        <dbReference type="Proteomes" id="UP000663889"/>
    </source>
</evidence>
<evidence type="ECO:0000256" key="5">
    <source>
        <dbReference type="ARBA" id="ARBA00022679"/>
    </source>
</evidence>
<evidence type="ECO:0000256" key="3">
    <source>
        <dbReference type="ARBA" id="ARBA00008919"/>
    </source>
</evidence>
<dbReference type="PANTHER" id="PTHR48438">
    <property type="entry name" value="ALPHA-(1,3)-FUCOSYLTRANSFERASE C-RELATED"/>
    <property type="match status" value="1"/>
</dbReference>
<dbReference type="Gene3D" id="3.40.50.11660">
    <property type="entry name" value="Glycosyl transferase family 10, C-terminal domain"/>
    <property type="match status" value="2"/>
</dbReference>
<reference evidence="15" key="1">
    <citation type="submission" date="2021-02" db="EMBL/GenBank/DDBJ databases">
        <authorList>
            <person name="Nowell W R."/>
        </authorList>
    </citation>
    <scope>NUCLEOTIDE SEQUENCE</scope>
</reference>
<proteinExistence type="inferred from homology"/>
<accession>A0A815EE34</accession>
<dbReference type="InterPro" id="IPR001503">
    <property type="entry name" value="Glyco_trans_10"/>
</dbReference>
<dbReference type="InterPro" id="IPR038577">
    <property type="entry name" value="GT10-like_C_sf"/>
</dbReference>
<dbReference type="Pfam" id="PF17039">
    <property type="entry name" value="Glyco_tran_10_N"/>
    <property type="match status" value="2"/>
</dbReference>
<dbReference type="AlphaFoldDB" id="A0A815EE34"/>
<feature type="domain" description="Fucosyltransferase N-terminal" evidence="14">
    <location>
        <begin position="390"/>
        <end position="487"/>
    </location>
</feature>
<protein>
    <recommendedName>
        <fullName evidence="12">Fucosyltransferase</fullName>
        <ecNumber evidence="12">2.4.1.-</ecNumber>
    </recommendedName>
</protein>
<evidence type="ECO:0000256" key="9">
    <source>
        <dbReference type="ARBA" id="ARBA00023034"/>
    </source>
</evidence>
<keyword evidence="10 12" id="KW-0472">Membrane</keyword>
<evidence type="ECO:0000256" key="4">
    <source>
        <dbReference type="ARBA" id="ARBA00022676"/>
    </source>
</evidence>
<dbReference type="UniPathway" id="UPA00378"/>
<name>A0A815EE34_9BILA</name>
<keyword evidence="9 12" id="KW-0333">Golgi apparatus</keyword>
<dbReference type="FunFam" id="3.40.50.11660:FF:000002">
    <property type="entry name" value="Alpha-(1,3)-fucosyltransferase"/>
    <property type="match status" value="1"/>
</dbReference>
<evidence type="ECO:0000256" key="7">
    <source>
        <dbReference type="ARBA" id="ARBA00022968"/>
    </source>
</evidence>
<dbReference type="EC" id="2.4.1.-" evidence="12"/>
<dbReference type="InterPro" id="IPR055270">
    <property type="entry name" value="Glyco_tran_10_C"/>
</dbReference>
<keyword evidence="5 12" id="KW-0808">Transferase</keyword>